<protein>
    <recommendedName>
        <fullName evidence="9">Ribulose-phosphate 3-epimerase</fullName>
        <ecNumber evidence="8">5.1.3.1</ecNumber>
    </recommendedName>
    <alternativeName>
        <fullName evidence="14">Pentose-5-phosphate 3-epimerase</fullName>
    </alternativeName>
    <alternativeName>
        <fullName evidence="13">RPE</fullName>
    </alternativeName>
</protein>
<sequence>MVKPIIAPSVLAGDFAQLGCECHRMFKCNADWVHLDVMDGHFVPNLTMGPPIISSLRKAVPRDPSQPGKFFFDCHMMVANPEQWIPEIAEAGGDQYTFHYEATEKPLEVVKLIKKHGMKAACAIKPGTSVDVLYPLAEHLDMALVMTVEPGFGGQSFMPEMMSKVEDLRAKYPHLNIQVDGGLGPKTIPDAAKAGANVIVAGTSVFKAAKPEEVIQLLRDHVSTELQSRGLLETGPGYNDVCAGLSRHVNGFRTQATVHLDVEFRVQLPELAHLGHHLWHKRLSSKPWFHSHYQNHVQLICKRQHLFNLGLGFQGTGGSHSMRMNQFNEIFGVFCGLQMERVLVPAIFGNGCNPLFWVGHHHMAVEEVLGLVNQQGSELM</sequence>
<dbReference type="EMBL" id="JAEUBE010000158">
    <property type="protein sequence ID" value="KAH3668432.1"/>
    <property type="molecule type" value="Genomic_DNA"/>
</dbReference>
<dbReference type="NCBIfam" id="TIGR01163">
    <property type="entry name" value="rpe"/>
    <property type="match status" value="1"/>
</dbReference>
<evidence type="ECO:0000256" key="10">
    <source>
        <dbReference type="ARBA" id="ARBA00022723"/>
    </source>
</evidence>
<reference evidence="15" key="2">
    <citation type="submission" date="2021-01" db="EMBL/GenBank/DDBJ databases">
        <authorList>
            <person name="Schikora-Tamarit M.A."/>
        </authorList>
    </citation>
    <scope>NUCLEOTIDE SEQUENCE</scope>
    <source>
        <strain evidence="15">CBS6075</strain>
    </source>
</reference>
<dbReference type="Gene3D" id="3.20.20.70">
    <property type="entry name" value="Aldolase class I"/>
    <property type="match status" value="1"/>
</dbReference>
<evidence type="ECO:0000256" key="3">
    <source>
        <dbReference type="ARBA" id="ARBA00001941"/>
    </source>
</evidence>
<proteinExistence type="inferred from homology"/>
<evidence type="ECO:0000256" key="6">
    <source>
        <dbReference type="ARBA" id="ARBA00005016"/>
    </source>
</evidence>
<comment type="catalytic activity">
    <reaction evidence="1">
        <text>D-ribulose 5-phosphate = D-xylulose 5-phosphate</text>
        <dbReference type="Rhea" id="RHEA:13677"/>
        <dbReference type="ChEBI" id="CHEBI:57737"/>
        <dbReference type="ChEBI" id="CHEBI:58121"/>
        <dbReference type="EC" id="5.1.3.1"/>
    </reaction>
</comment>
<evidence type="ECO:0000313" key="16">
    <source>
        <dbReference type="Proteomes" id="UP000769157"/>
    </source>
</evidence>
<evidence type="ECO:0000256" key="4">
    <source>
        <dbReference type="ARBA" id="ARBA00001947"/>
    </source>
</evidence>
<dbReference type="InterPro" id="IPR011060">
    <property type="entry name" value="RibuloseP-bd_barrel"/>
</dbReference>
<comment type="cofactor">
    <cofactor evidence="4">
        <name>Zn(2+)</name>
        <dbReference type="ChEBI" id="CHEBI:29105"/>
    </cofactor>
</comment>
<organism evidence="15 16">
    <name type="scientific">Ogataea philodendri</name>
    <dbReference type="NCBI Taxonomy" id="1378263"/>
    <lineage>
        <taxon>Eukaryota</taxon>
        <taxon>Fungi</taxon>
        <taxon>Dikarya</taxon>
        <taxon>Ascomycota</taxon>
        <taxon>Saccharomycotina</taxon>
        <taxon>Pichiomycetes</taxon>
        <taxon>Pichiales</taxon>
        <taxon>Pichiaceae</taxon>
        <taxon>Ogataea</taxon>
    </lineage>
</organism>
<dbReference type="PROSITE" id="PS01085">
    <property type="entry name" value="RIBUL_P_3_EPIMER_1"/>
    <property type="match status" value="1"/>
</dbReference>
<dbReference type="InterPro" id="IPR013785">
    <property type="entry name" value="Aldolase_TIM"/>
</dbReference>
<dbReference type="GO" id="GO:0005975">
    <property type="term" value="P:carbohydrate metabolic process"/>
    <property type="evidence" value="ECO:0007669"/>
    <property type="project" value="InterPro"/>
</dbReference>
<comment type="cofactor">
    <cofactor evidence="5">
        <name>Fe(2+)</name>
        <dbReference type="ChEBI" id="CHEBI:29033"/>
    </cofactor>
</comment>
<dbReference type="Proteomes" id="UP000769157">
    <property type="component" value="Unassembled WGS sequence"/>
</dbReference>
<comment type="cofactor">
    <cofactor evidence="3">
        <name>Co(2+)</name>
        <dbReference type="ChEBI" id="CHEBI:48828"/>
    </cofactor>
</comment>
<evidence type="ECO:0000256" key="13">
    <source>
        <dbReference type="ARBA" id="ARBA00029933"/>
    </source>
</evidence>
<evidence type="ECO:0000256" key="14">
    <source>
        <dbReference type="ARBA" id="ARBA00030599"/>
    </source>
</evidence>
<dbReference type="PROSITE" id="PS01086">
    <property type="entry name" value="RIBUL_P_3_EPIMER_2"/>
    <property type="match status" value="1"/>
</dbReference>
<keyword evidence="16" id="KW-1185">Reference proteome</keyword>
<dbReference type="CDD" id="cd00429">
    <property type="entry name" value="RPE"/>
    <property type="match status" value="1"/>
</dbReference>
<keyword evidence="10" id="KW-0479">Metal-binding</keyword>
<evidence type="ECO:0000256" key="12">
    <source>
        <dbReference type="ARBA" id="ARBA00023285"/>
    </source>
</evidence>
<reference evidence="15" key="1">
    <citation type="journal article" date="2021" name="Open Biol.">
        <title>Shared evolutionary footprints suggest mitochondrial oxidative damage underlies multiple complex I losses in fungi.</title>
        <authorList>
            <person name="Schikora-Tamarit M.A."/>
            <person name="Marcet-Houben M."/>
            <person name="Nosek J."/>
            <person name="Gabaldon T."/>
        </authorList>
    </citation>
    <scope>NUCLEOTIDE SEQUENCE</scope>
    <source>
        <strain evidence="15">CBS6075</strain>
    </source>
</reference>
<dbReference type="EC" id="5.1.3.1" evidence="8"/>
<dbReference type="GeneID" id="70234153"/>
<dbReference type="OrthoDB" id="1927044at2759"/>
<comment type="caution">
    <text evidence="15">The sequence shown here is derived from an EMBL/GenBank/DDBJ whole genome shotgun (WGS) entry which is preliminary data.</text>
</comment>
<evidence type="ECO:0000256" key="5">
    <source>
        <dbReference type="ARBA" id="ARBA00001954"/>
    </source>
</evidence>
<dbReference type="NCBIfam" id="NF004076">
    <property type="entry name" value="PRK05581.1-4"/>
    <property type="match status" value="1"/>
</dbReference>
<dbReference type="InterPro" id="IPR000056">
    <property type="entry name" value="Ribul_P_3_epim-like"/>
</dbReference>
<gene>
    <name evidence="15" type="ORF">OGAPHI_002186</name>
</gene>
<keyword evidence="12" id="KW-0170">Cobalt</keyword>
<dbReference type="GO" id="GO:0046872">
    <property type="term" value="F:metal ion binding"/>
    <property type="evidence" value="ECO:0007669"/>
    <property type="project" value="UniProtKB-KW"/>
</dbReference>
<dbReference type="FunFam" id="3.20.20.70:FF:000171">
    <property type="entry name" value="Ribulose-phosphate 3-epimerase"/>
    <property type="match status" value="1"/>
</dbReference>
<evidence type="ECO:0000256" key="8">
    <source>
        <dbReference type="ARBA" id="ARBA00013188"/>
    </source>
</evidence>
<evidence type="ECO:0000256" key="1">
    <source>
        <dbReference type="ARBA" id="ARBA00001782"/>
    </source>
</evidence>
<evidence type="ECO:0000256" key="7">
    <source>
        <dbReference type="ARBA" id="ARBA00009541"/>
    </source>
</evidence>
<dbReference type="PANTHER" id="PTHR11749">
    <property type="entry name" value="RIBULOSE-5-PHOSPHATE-3-EPIMERASE"/>
    <property type="match status" value="1"/>
</dbReference>
<comment type="similarity">
    <text evidence="7">Belongs to the ribulose-phosphate 3-epimerase family.</text>
</comment>
<evidence type="ECO:0000256" key="11">
    <source>
        <dbReference type="ARBA" id="ARBA00023235"/>
    </source>
</evidence>
<dbReference type="InterPro" id="IPR026019">
    <property type="entry name" value="Ribul_P_3_epim"/>
</dbReference>
<comment type="pathway">
    <text evidence="6">Carbohydrate degradation; pentose phosphate pathway; D-xylulose 5-phosphate from D-ribulose 5-phosphate (non-oxidative stage): step 1/1.</text>
</comment>
<dbReference type="SUPFAM" id="SSF51366">
    <property type="entry name" value="Ribulose-phoshate binding barrel"/>
    <property type="match status" value="1"/>
</dbReference>
<dbReference type="Pfam" id="PF00834">
    <property type="entry name" value="Ribul_P_3_epim"/>
    <property type="match status" value="1"/>
</dbReference>
<evidence type="ECO:0000256" key="9">
    <source>
        <dbReference type="ARBA" id="ARBA00013920"/>
    </source>
</evidence>
<dbReference type="GO" id="GO:0006098">
    <property type="term" value="P:pentose-phosphate shunt"/>
    <property type="evidence" value="ECO:0007669"/>
    <property type="project" value="InterPro"/>
</dbReference>
<accession>A0A9P8PAI4</accession>
<evidence type="ECO:0000256" key="2">
    <source>
        <dbReference type="ARBA" id="ARBA00001936"/>
    </source>
</evidence>
<name>A0A9P8PAI4_9ASCO</name>
<dbReference type="HAMAP" id="MF_02227">
    <property type="entry name" value="RPE"/>
    <property type="match status" value="1"/>
</dbReference>
<evidence type="ECO:0000313" key="15">
    <source>
        <dbReference type="EMBL" id="KAH3668432.1"/>
    </source>
</evidence>
<comment type="cofactor">
    <cofactor evidence="2">
        <name>Mn(2+)</name>
        <dbReference type="ChEBI" id="CHEBI:29035"/>
    </cofactor>
</comment>
<dbReference type="RefSeq" id="XP_046062846.1">
    <property type="nucleotide sequence ID" value="XM_046203028.1"/>
</dbReference>
<dbReference type="GO" id="GO:0004750">
    <property type="term" value="F:D-ribulose-phosphate 3-epimerase activity"/>
    <property type="evidence" value="ECO:0007669"/>
    <property type="project" value="UniProtKB-EC"/>
</dbReference>
<keyword evidence="11" id="KW-0413">Isomerase</keyword>
<dbReference type="AlphaFoldDB" id="A0A9P8PAI4"/>